<keyword evidence="3" id="KW-1185">Reference proteome</keyword>
<evidence type="ECO:0000313" key="2">
    <source>
        <dbReference type="EMBL" id="KAJ7006004.1"/>
    </source>
</evidence>
<evidence type="ECO:0000313" key="3">
    <source>
        <dbReference type="Proteomes" id="UP001164929"/>
    </source>
</evidence>
<dbReference type="AlphaFoldDB" id="A0AAD6RBR4"/>
<proteinExistence type="predicted"/>
<dbReference type="EMBL" id="JAQIZT010000002">
    <property type="protein sequence ID" value="KAJ7006004.1"/>
    <property type="molecule type" value="Genomic_DNA"/>
</dbReference>
<accession>A0AAD6RBR4</accession>
<feature type="chain" id="PRO_5042029312" evidence="1">
    <location>
        <begin position="19"/>
        <end position="73"/>
    </location>
</feature>
<comment type="caution">
    <text evidence="2">The sequence shown here is derived from an EMBL/GenBank/DDBJ whole genome shotgun (WGS) entry which is preliminary data.</text>
</comment>
<name>A0AAD6RBR4_9ROSI</name>
<reference evidence="2" key="1">
    <citation type="journal article" date="2023" name="Mol. Ecol. Resour.">
        <title>Chromosome-level genome assembly of a triploid poplar Populus alba 'Berolinensis'.</title>
        <authorList>
            <person name="Chen S."/>
            <person name="Yu Y."/>
            <person name="Wang X."/>
            <person name="Wang S."/>
            <person name="Zhang T."/>
            <person name="Zhou Y."/>
            <person name="He R."/>
            <person name="Meng N."/>
            <person name="Wang Y."/>
            <person name="Liu W."/>
            <person name="Liu Z."/>
            <person name="Liu J."/>
            <person name="Guo Q."/>
            <person name="Huang H."/>
            <person name="Sederoff R.R."/>
            <person name="Wang G."/>
            <person name="Qu G."/>
            <person name="Chen S."/>
        </authorList>
    </citation>
    <scope>NUCLEOTIDE SEQUENCE</scope>
    <source>
        <strain evidence="2">SC-2020</strain>
    </source>
</reference>
<gene>
    <name evidence="2" type="ORF">NC653_005372</name>
</gene>
<evidence type="ECO:0000256" key="1">
    <source>
        <dbReference type="SAM" id="SignalP"/>
    </source>
</evidence>
<keyword evidence="1" id="KW-0732">Signal</keyword>
<organism evidence="2 3">
    <name type="scientific">Populus alba x Populus x berolinensis</name>
    <dbReference type="NCBI Taxonomy" id="444605"/>
    <lineage>
        <taxon>Eukaryota</taxon>
        <taxon>Viridiplantae</taxon>
        <taxon>Streptophyta</taxon>
        <taxon>Embryophyta</taxon>
        <taxon>Tracheophyta</taxon>
        <taxon>Spermatophyta</taxon>
        <taxon>Magnoliopsida</taxon>
        <taxon>eudicotyledons</taxon>
        <taxon>Gunneridae</taxon>
        <taxon>Pentapetalae</taxon>
        <taxon>rosids</taxon>
        <taxon>fabids</taxon>
        <taxon>Malpighiales</taxon>
        <taxon>Salicaceae</taxon>
        <taxon>Saliceae</taxon>
        <taxon>Populus</taxon>
    </lineage>
</organism>
<feature type="signal peptide" evidence="1">
    <location>
        <begin position="1"/>
        <end position="18"/>
    </location>
</feature>
<protein>
    <submittedName>
        <fullName evidence="2">Uncharacterized protein</fullName>
    </submittedName>
</protein>
<sequence>MLSFVLLASIVESRSVLGLSLQTAASTPDCVSVQGAVSGDTCSAVSRNFTNEELIWIFQRGNLVLTELCSITV</sequence>
<dbReference type="Proteomes" id="UP001164929">
    <property type="component" value="Chromosome 2"/>
</dbReference>